<reference evidence="2 3" key="1">
    <citation type="submission" date="2015-08" db="EMBL/GenBank/DDBJ databases">
        <title>Complete genome sequence of Sulfurifustis variabilis.</title>
        <authorList>
            <person name="Miura A."/>
            <person name="Kojima H."/>
            <person name="Fukui M."/>
        </authorList>
    </citation>
    <scope>NUCLEOTIDE SEQUENCE [LARGE SCALE GENOMIC DNA]</scope>
    <source>
        <strain evidence="3">skN76</strain>
    </source>
</reference>
<dbReference type="RefSeq" id="WP_096461678.1">
    <property type="nucleotide sequence ID" value="NZ_AP014936.1"/>
</dbReference>
<protein>
    <submittedName>
        <fullName evidence="2">Uncharacterized protein</fullName>
    </submittedName>
</protein>
<evidence type="ECO:0000313" key="3">
    <source>
        <dbReference type="Proteomes" id="UP000218899"/>
    </source>
</evidence>
<evidence type="ECO:0000313" key="2">
    <source>
        <dbReference type="EMBL" id="BAU49247.1"/>
    </source>
</evidence>
<dbReference type="Proteomes" id="UP000218899">
    <property type="component" value="Chromosome"/>
</dbReference>
<sequence>MIWASTRRSIARRLLVAFTGVWLYAALSPCLMAADDPHCPDCPSSSTAAPLDENACQPAMTVDCALPELNPVTLDGSLDVPAPIHVLAIVPADAAAVPIAPFEHHAANAAVRAPPPLALRPAVLLR</sequence>
<keyword evidence="1" id="KW-0732">Signal</keyword>
<dbReference type="AlphaFoldDB" id="A0A1B4VEX1"/>
<dbReference type="EMBL" id="AP014936">
    <property type="protein sequence ID" value="BAU49247.1"/>
    <property type="molecule type" value="Genomic_DNA"/>
</dbReference>
<proteinExistence type="predicted"/>
<gene>
    <name evidence="2" type="ORF">SVA_2699</name>
</gene>
<evidence type="ECO:0000256" key="1">
    <source>
        <dbReference type="SAM" id="SignalP"/>
    </source>
</evidence>
<name>A0A1B4VEX1_9GAMM</name>
<feature type="signal peptide" evidence="1">
    <location>
        <begin position="1"/>
        <end position="33"/>
    </location>
</feature>
<feature type="chain" id="PRO_5008571406" evidence="1">
    <location>
        <begin position="34"/>
        <end position="126"/>
    </location>
</feature>
<keyword evidence="3" id="KW-1185">Reference proteome</keyword>
<accession>A0A1B4VEX1</accession>
<organism evidence="2 3">
    <name type="scientific">Sulfurifustis variabilis</name>
    <dbReference type="NCBI Taxonomy" id="1675686"/>
    <lineage>
        <taxon>Bacteria</taxon>
        <taxon>Pseudomonadati</taxon>
        <taxon>Pseudomonadota</taxon>
        <taxon>Gammaproteobacteria</taxon>
        <taxon>Acidiferrobacterales</taxon>
        <taxon>Acidiferrobacteraceae</taxon>
        <taxon>Sulfurifustis</taxon>
    </lineage>
</organism>
<dbReference type="KEGG" id="sva:SVA_2699"/>